<feature type="non-terminal residue" evidence="1">
    <location>
        <position position="1"/>
    </location>
</feature>
<name>A0A7R9Q7E7_9ACAR</name>
<protein>
    <submittedName>
        <fullName evidence="1">Uncharacterized protein</fullName>
    </submittedName>
</protein>
<organism evidence="1">
    <name type="scientific">Medioppia subpectinata</name>
    <dbReference type="NCBI Taxonomy" id="1979941"/>
    <lineage>
        <taxon>Eukaryota</taxon>
        <taxon>Metazoa</taxon>
        <taxon>Ecdysozoa</taxon>
        <taxon>Arthropoda</taxon>
        <taxon>Chelicerata</taxon>
        <taxon>Arachnida</taxon>
        <taxon>Acari</taxon>
        <taxon>Acariformes</taxon>
        <taxon>Sarcoptiformes</taxon>
        <taxon>Oribatida</taxon>
        <taxon>Brachypylina</taxon>
        <taxon>Oppioidea</taxon>
        <taxon>Oppiidae</taxon>
        <taxon>Medioppia</taxon>
    </lineage>
</organism>
<gene>
    <name evidence="1" type="ORF">OSB1V03_LOCUS14698</name>
</gene>
<feature type="non-terminal residue" evidence="1">
    <location>
        <position position="92"/>
    </location>
</feature>
<dbReference type="EMBL" id="CAJPIZ010014377">
    <property type="protein sequence ID" value="CAG2114732.1"/>
    <property type="molecule type" value="Genomic_DNA"/>
</dbReference>
<reference evidence="1" key="1">
    <citation type="submission" date="2020-11" db="EMBL/GenBank/DDBJ databases">
        <authorList>
            <person name="Tran Van P."/>
        </authorList>
    </citation>
    <scope>NUCLEOTIDE SEQUENCE</scope>
</reference>
<dbReference type="AlphaFoldDB" id="A0A7R9Q7E7"/>
<accession>A0A7R9Q7E7</accession>
<keyword evidence="2" id="KW-1185">Reference proteome</keyword>
<evidence type="ECO:0000313" key="1">
    <source>
        <dbReference type="EMBL" id="CAD7634302.1"/>
    </source>
</evidence>
<dbReference type="Proteomes" id="UP000759131">
    <property type="component" value="Unassembled WGS sequence"/>
</dbReference>
<dbReference type="EMBL" id="OC868952">
    <property type="protein sequence ID" value="CAD7634302.1"/>
    <property type="molecule type" value="Genomic_DNA"/>
</dbReference>
<proteinExistence type="predicted"/>
<sequence>VDLSENKLNLYVNKEEVQTLLGIFLSKKASLSKSISSLGGFTGNRAADRVLVLSEVLLSLMVWSLLWKTCPNHLRRLASDLLLVKSCTRIMP</sequence>
<evidence type="ECO:0000313" key="2">
    <source>
        <dbReference type="Proteomes" id="UP000759131"/>
    </source>
</evidence>